<dbReference type="Pfam" id="PF01627">
    <property type="entry name" value="Hpt"/>
    <property type="match status" value="1"/>
</dbReference>
<feature type="domain" description="PAS" evidence="20">
    <location>
        <begin position="394"/>
        <end position="464"/>
    </location>
</feature>
<evidence type="ECO:0000256" key="7">
    <source>
        <dbReference type="ARBA" id="ARBA00022692"/>
    </source>
</evidence>
<evidence type="ECO:0000259" key="18">
    <source>
        <dbReference type="PROSITE" id="PS50109"/>
    </source>
</evidence>
<keyword evidence="17" id="KW-0175">Coiled coil</keyword>
<dbReference type="Pfam" id="PF13426">
    <property type="entry name" value="PAS_9"/>
    <property type="match status" value="1"/>
</dbReference>
<feature type="modified residue" description="Phosphohistidine" evidence="15">
    <location>
        <position position="993"/>
    </location>
</feature>
<evidence type="ECO:0000259" key="20">
    <source>
        <dbReference type="PROSITE" id="PS50112"/>
    </source>
</evidence>
<dbReference type="CDD" id="cd12914">
    <property type="entry name" value="PDC1_DGC_like"/>
    <property type="match status" value="1"/>
</dbReference>
<keyword evidence="10" id="KW-0067">ATP-binding</keyword>
<evidence type="ECO:0000256" key="3">
    <source>
        <dbReference type="ARBA" id="ARBA00012438"/>
    </source>
</evidence>
<dbReference type="FunFam" id="3.30.565.10:FF:000010">
    <property type="entry name" value="Sensor histidine kinase RcsC"/>
    <property type="match status" value="1"/>
</dbReference>
<evidence type="ECO:0000256" key="12">
    <source>
        <dbReference type="ARBA" id="ARBA00023012"/>
    </source>
</evidence>
<evidence type="ECO:0000256" key="17">
    <source>
        <dbReference type="SAM" id="Coils"/>
    </source>
</evidence>
<dbReference type="InterPro" id="IPR008207">
    <property type="entry name" value="Sig_transdc_His_kin_Hpt_dom"/>
</dbReference>
<evidence type="ECO:0000256" key="15">
    <source>
        <dbReference type="PROSITE-ProRule" id="PRU00110"/>
    </source>
</evidence>
<dbReference type="SMART" id="SM00388">
    <property type="entry name" value="HisKA"/>
    <property type="match status" value="1"/>
</dbReference>
<evidence type="ECO:0000259" key="22">
    <source>
        <dbReference type="PROSITE" id="PS50885"/>
    </source>
</evidence>
<dbReference type="InterPro" id="IPR003661">
    <property type="entry name" value="HisK_dim/P_dom"/>
</dbReference>
<feature type="domain" description="PAC" evidence="21">
    <location>
        <begin position="467"/>
        <end position="519"/>
    </location>
</feature>
<evidence type="ECO:0000256" key="1">
    <source>
        <dbReference type="ARBA" id="ARBA00000085"/>
    </source>
</evidence>
<dbReference type="PROSITE" id="PS50885">
    <property type="entry name" value="HAMP"/>
    <property type="match status" value="1"/>
</dbReference>
<dbReference type="SUPFAM" id="SSF47226">
    <property type="entry name" value="Histidine-containing phosphotransfer domain, HPT domain"/>
    <property type="match status" value="1"/>
</dbReference>
<dbReference type="InterPro" id="IPR036890">
    <property type="entry name" value="HATPase_C_sf"/>
</dbReference>
<dbReference type="InterPro" id="IPR000014">
    <property type="entry name" value="PAS"/>
</dbReference>
<evidence type="ECO:0000256" key="10">
    <source>
        <dbReference type="ARBA" id="ARBA00022840"/>
    </source>
</evidence>
<keyword evidence="7" id="KW-0812">Transmembrane</keyword>
<keyword evidence="25" id="KW-1185">Reference proteome</keyword>
<dbReference type="SUPFAM" id="SSF55785">
    <property type="entry name" value="PYP-like sensor domain (PAS domain)"/>
    <property type="match status" value="1"/>
</dbReference>
<keyword evidence="9" id="KW-0418">Kinase</keyword>
<dbReference type="PROSITE" id="PS50112">
    <property type="entry name" value="PAS"/>
    <property type="match status" value="1"/>
</dbReference>
<dbReference type="SMART" id="SM00091">
    <property type="entry name" value="PAS"/>
    <property type="match status" value="1"/>
</dbReference>
<feature type="domain" description="Histidine kinase" evidence="18">
    <location>
        <begin position="544"/>
        <end position="773"/>
    </location>
</feature>
<dbReference type="InterPro" id="IPR004358">
    <property type="entry name" value="Sig_transdc_His_kin-like_C"/>
</dbReference>
<keyword evidence="11" id="KW-0472">Membrane</keyword>
<organism evidence="24 25">
    <name type="scientific">Vitreoscilla filiformis</name>
    <dbReference type="NCBI Taxonomy" id="63"/>
    <lineage>
        <taxon>Bacteria</taxon>
        <taxon>Pseudomonadati</taxon>
        <taxon>Pseudomonadota</taxon>
        <taxon>Betaproteobacteria</taxon>
        <taxon>Neisseriales</taxon>
        <taxon>Neisseriaceae</taxon>
        <taxon>Vitreoscilla</taxon>
    </lineage>
</organism>
<dbReference type="Pfam" id="PF00512">
    <property type="entry name" value="HisKA"/>
    <property type="match status" value="1"/>
</dbReference>
<dbReference type="CDD" id="cd00082">
    <property type="entry name" value="HisKA"/>
    <property type="match status" value="1"/>
</dbReference>
<evidence type="ECO:0000259" key="21">
    <source>
        <dbReference type="PROSITE" id="PS50113"/>
    </source>
</evidence>
<dbReference type="InterPro" id="IPR029151">
    <property type="entry name" value="Sensor-like_sf"/>
</dbReference>
<dbReference type="SUPFAM" id="SSF47384">
    <property type="entry name" value="Homodimeric domain of signal transducing histidine kinase"/>
    <property type="match status" value="1"/>
</dbReference>
<feature type="modified residue" description="4-aspartylphosphate" evidence="16">
    <location>
        <position position="849"/>
    </location>
</feature>
<dbReference type="InterPro" id="IPR003660">
    <property type="entry name" value="HAMP_dom"/>
</dbReference>
<reference evidence="24 25" key="1">
    <citation type="submission" date="2017-07" db="EMBL/GenBank/DDBJ databases">
        <title>Complete Genome Sequence of the cosmetic ferment Vitreoscilla filiformis (ATCC15551).</title>
        <authorList>
            <person name="Contreras S."/>
            <person name="Sagory-Zalkind P."/>
            <person name="Blanquart H."/>
            <person name="Iltis A."/>
            <person name="Morand S.C."/>
        </authorList>
    </citation>
    <scope>NUCLEOTIDE SEQUENCE [LARGE SCALE GENOMIC DNA]</scope>
    <source>
        <strain evidence="24 25">ATCC 15551</strain>
        <plasmid evidence="25">Plasmid pvf1</plasmid>
    </source>
</reference>
<dbReference type="PROSITE" id="PS50109">
    <property type="entry name" value="HIS_KIN"/>
    <property type="match status" value="1"/>
</dbReference>
<evidence type="ECO:0000256" key="5">
    <source>
        <dbReference type="ARBA" id="ARBA00022553"/>
    </source>
</evidence>
<keyword evidence="11" id="KW-1133">Transmembrane helix</keyword>
<keyword evidence="12" id="KW-0902">Two-component regulatory system</keyword>
<dbReference type="Proteomes" id="UP000199729">
    <property type="component" value="Plasmid pVF1"/>
</dbReference>
<keyword evidence="6" id="KW-0808">Transferase</keyword>
<evidence type="ECO:0000256" key="11">
    <source>
        <dbReference type="ARBA" id="ARBA00022989"/>
    </source>
</evidence>
<dbReference type="CDD" id="cd16922">
    <property type="entry name" value="HATPase_EvgS-ArcB-TorS-like"/>
    <property type="match status" value="1"/>
</dbReference>
<dbReference type="InterPro" id="IPR036097">
    <property type="entry name" value="HisK_dim/P_sf"/>
</dbReference>
<dbReference type="GO" id="GO:0005524">
    <property type="term" value="F:ATP binding"/>
    <property type="evidence" value="ECO:0007669"/>
    <property type="project" value="UniProtKB-KW"/>
</dbReference>
<dbReference type="SMART" id="SM00387">
    <property type="entry name" value="HATPase_c"/>
    <property type="match status" value="1"/>
</dbReference>
<keyword evidence="8" id="KW-0547">Nucleotide-binding</keyword>
<dbReference type="InterPro" id="IPR011006">
    <property type="entry name" value="CheY-like_superfamily"/>
</dbReference>
<evidence type="ECO:0000259" key="19">
    <source>
        <dbReference type="PROSITE" id="PS50110"/>
    </source>
</evidence>
<dbReference type="SUPFAM" id="SSF103190">
    <property type="entry name" value="Sensory domain-like"/>
    <property type="match status" value="1"/>
</dbReference>
<dbReference type="CDD" id="cd00130">
    <property type="entry name" value="PAS"/>
    <property type="match status" value="1"/>
</dbReference>
<dbReference type="Pfam" id="PF00072">
    <property type="entry name" value="Response_reg"/>
    <property type="match status" value="1"/>
</dbReference>
<dbReference type="Gene3D" id="1.20.120.160">
    <property type="entry name" value="HPT domain"/>
    <property type="match status" value="1"/>
</dbReference>
<keyword evidence="5 16" id="KW-0597">Phosphoprotein</keyword>
<dbReference type="Gene3D" id="3.40.50.2300">
    <property type="match status" value="1"/>
</dbReference>
<evidence type="ECO:0000256" key="14">
    <source>
        <dbReference type="ARBA" id="ARBA00070152"/>
    </source>
</evidence>
<dbReference type="Gene3D" id="3.30.450.20">
    <property type="entry name" value="PAS domain"/>
    <property type="match status" value="2"/>
</dbReference>
<evidence type="ECO:0000256" key="4">
    <source>
        <dbReference type="ARBA" id="ARBA00022475"/>
    </source>
</evidence>
<proteinExistence type="predicted"/>
<dbReference type="AlphaFoldDB" id="A0A221KJI0"/>
<sequence>MTMLHFSAWPLKLKLALLTALTLALGMGGLAAGVVRQLRDDYGRMIFDQQKTAVDFVARSLDHELRLRLDALLAVAPDMAVRLSQGEPAVQAGVEHLRGLQSLFRRDVYVLDRQGKRVAEVPMRHHTGTSYADTSYFVQVMRSGAAVVESRIGRFAHQPVIIVAMPLRSAQGELLGVLCGSELISPGSVFYFADEVRNGAQGGFHVIDTQRRMFVTSTRASWTMTPLPEPGQNPLLDRRLAGYTGPGTTHSRAGEEMLGVAAALEHAPWLVTSYLPVDEAFGPLNVLRWRIYAGAAGLAVLVGLGCWLVLRRELAPLEQAARHLGRLQDLDNLPPPLHSTGSPEIRVLLDNFNQLLGHTQAQAETIRQERKRLEDKVALRTRELLAANTGLRTKAHEVEDLYNHAPCGYHSLDPEGRIVTVNDTELAMLGYERDELIGRPLVDLMTPPSQALFHSRFETFMRTGRVRDLEYDFVRKDGTLLPVLISADMVRDSAGRFVTNRATLVDNSERKARERHIAAMQDELARRAEVAEAATRAKSEFLANMSHEIRTPMNAIVGLTTLLQREVATPTVQQRLGKIADATHHLLGLINDILDLSKIEAGRLELSEVDFSLSALLERSLAFVAERAQAKGLVLRQDLPSKPSWPDALRGDAMRVSQALLNLLGNAVKFTSTGQVVLRVTLDAGDPPAPAPATRWRLRFSVEDSGPGLSEATQQRLFEPFTQADTSTTRQFGGTGLGLAITRRLAELMGGDVGVTSQLGQGSTFWFSAWLGAASAPPQVHPEPMAPPSPEALRRLQGVRVLLVEDNPINQEVACELLHQMGVRVDVASHGAAAVHHCQQQRPNLVLMDLQMPVMDGLEATRQLRQLPGFDTVPIVAMTANAFGEDRAACLAVGMNDHIAKPVDPEVLQTVLVRWLNQQENDMGAERPTPDLPQPLLARVVLDIEAGLHSVGGRRPLYERLLGMLRDRLEPDWTALQTHIAQANVGEARRVAHSLKGAALTLGAQQLADAAMQLEDVLRHLSTLDDTAPQWQTPLAGLRAAMTRLLEHEQVQALQNSQA</sequence>
<evidence type="ECO:0000256" key="8">
    <source>
        <dbReference type="ARBA" id="ARBA00022741"/>
    </source>
</evidence>
<name>A0A221KJI0_VITFI</name>
<accession>A0A221KJI0</accession>
<evidence type="ECO:0000256" key="16">
    <source>
        <dbReference type="PROSITE-ProRule" id="PRU00169"/>
    </source>
</evidence>
<keyword evidence="4" id="KW-1003">Cell membrane</keyword>
<dbReference type="PROSITE" id="PS50113">
    <property type="entry name" value="PAC"/>
    <property type="match status" value="1"/>
</dbReference>
<feature type="domain" description="Response regulatory" evidence="19">
    <location>
        <begin position="800"/>
        <end position="916"/>
    </location>
</feature>
<dbReference type="EC" id="2.7.13.3" evidence="3"/>
<dbReference type="CDD" id="cd00088">
    <property type="entry name" value="HPT"/>
    <property type="match status" value="1"/>
</dbReference>
<feature type="domain" description="HAMP" evidence="22">
    <location>
        <begin position="311"/>
        <end position="364"/>
    </location>
</feature>
<evidence type="ECO:0000256" key="6">
    <source>
        <dbReference type="ARBA" id="ARBA00022679"/>
    </source>
</evidence>
<dbReference type="PROSITE" id="PS50894">
    <property type="entry name" value="HPT"/>
    <property type="match status" value="1"/>
</dbReference>
<dbReference type="SUPFAM" id="SSF55874">
    <property type="entry name" value="ATPase domain of HSP90 chaperone/DNA topoisomerase II/histidine kinase"/>
    <property type="match status" value="1"/>
</dbReference>
<evidence type="ECO:0000256" key="2">
    <source>
        <dbReference type="ARBA" id="ARBA00004651"/>
    </source>
</evidence>
<gene>
    <name evidence="24" type="ORF">VITFI_CDS3282</name>
</gene>
<dbReference type="GO" id="GO:0000155">
    <property type="term" value="F:phosphorelay sensor kinase activity"/>
    <property type="evidence" value="ECO:0007669"/>
    <property type="project" value="InterPro"/>
</dbReference>
<dbReference type="PANTHER" id="PTHR45339:SF5">
    <property type="entry name" value="HISTIDINE KINASE"/>
    <property type="match status" value="1"/>
</dbReference>
<evidence type="ECO:0000256" key="9">
    <source>
        <dbReference type="ARBA" id="ARBA00022777"/>
    </source>
</evidence>
<dbReference type="InterPro" id="IPR005467">
    <property type="entry name" value="His_kinase_dom"/>
</dbReference>
<dbReference type="InterPro" id="IPR003594">
    <property type="entry name" value="HATPase_dom"/>
</dbReference>
<evidence type="ECO:0000313" key="24">
    <source>
        <dbReference type="EMBL" id="ASM79059.1"/>
    </source>
</evidence>
<protein>
    <recommendedName>
        <fullName evidence="14">Virulence sensor protein BvgS</fullName>
        <ecNumber evidence="3">2.7.13.3</ecNumber>
    </recommendedName>
</protein>
<comment type="subcellular location">
    <subcellularLocation>
        <location evidence="2">Cell membrane</location>
        <topology evidence="2">Multi-pass membrane protein</topology>
    </subcellularLocation>
</comment>
<dbReference type="InterPro" id="IPR035965">
    <property type="entry name" value="PAS-like_dom_sf"/>
</dbReference>
<dbReference type="PROSITE" id="PS50110">
    <property type="entry name" value="RESPONSE_REGULATORY"/>
    <property type="match status" value="1"/>
</dbReference>
<feature type="coiled-coil region" evidence="17">
    <location>
        <begin position="356"/>
        <end position="383"/>
    </location>
</feature>
<evidence type="ECO:0000259" key="23">
    <source>
        <dbReference type="PROSITE" id="PS50894"/>
    </source>
</evidence>
<dbReference type="Gene3D" id="1.10.287.130">
    <property type="match status" value="1"/>
</dbReference>
<dbReference type="InterPro" id="IPR000700">
    <property type="entry name" value="PAS-assoc_C"/>
</dbReference>
<dbReference type="EMBL" id="CP022424">
    <property type="protein sequence ID" value="ASM79059.1"/>
    <property type="molecule type" value="Genomic_DNA"/>
</dbReference>
<dbReference type="NCBIfam" id="TIGR00229">
    <property type="entry name" value="sensory_box"/>
    <property type="match status" value="1"/>
</dbReference>
<dbReference type="CDD" id="cd17546">
    <property type="entry name" value="REC_hyHK_CKI1_RcsC-like"/>
    <property type="match status" value="1"/>
</dbReference>
<dbReference type="InterPro" id="IPR001789">
    <property type="entry name" value="Sig_transdc_resp-reg_receiver"/>
</dbReference>
<evidence type="ECO:0000256" key="13">
    <source>
        <dbReference type="ARBA" id="ARBA00058004"/>
    </source>
</evidence>
<dbReference type="Gene3D" id="3.30.565.10">
    <property type="entry name" value="Histidine kinase-like ATPase, C-terminal domain"/>
    <property type="match status" value="1"/>
</dbReference>
<dbReference type="GO" id="GO:0005886">
    <property type="term" value="C:plasma membrane"/>
    <property type="evidence" value="ECO:0007669"/>
    <property type="project" value="UniProtKB-SubCell"/>
</dbReference>
<geneLocation type="plasmid" evidence="25">
    <name>pvf1</name>
</geneLocation>
<comment type="catalytic activity">
    <reaction evidence="1">
        <text>ATP + protein L-histidine = ADP + protein N-phospho-L-histidine.</text>
        <dbReference type="EC" id="2.7.13.3"/>
    </reaction>
</comment>
<dbReference type="SUPFAM" id="SSF52172">
    <property type="entry name" value="CheY-like"/>
    <property type="match status" value="1"/>
</dbReference>
<feature type="domain" description="HPt" evidence="23">
    <location>
        <begin position="954"/>
        <end position="1052"/>
    </location>
</feature>
<dbReference type="PANTHER" id="PTHR45339">
    <property type="entry name" value="HYBRID SIGNAL TRANSDUCTION HISTIDINE KINASE J"/>
    <property type="match status" value="1"/>
</dbReference>
<dbReference type="InterPro" id="IPR036641">
    <property type="entry name" value="HPT_dom_sf"/>
</dbReference>
<dbReference type="Pfam" id="PF02518">
    <property type="entry name" value="HATPase_c"/>
    <property type="match status" value="1"/>
</dbReference>
<dbReference type="SMART" id="SM00448">
    <property type="entry name" value="REC"/>
    <property type="match status" value="1"/>
</dbReference>
<dbReference type="PRINTS" id="PR00344">
    <property type="entry name" value="BCTRLSENSOR"/>
</dbReference>
<keyword evidence="24" id="KW-0614">Plasmid</keyword>
<evidence type="ECO:0000313" key="25">
    <source>
        <dbReference type="Proteomes" id="UP000199729"/>
    </source>
</evidence>
<dbReference type="KEGG" id="vff:VITFI_CDS3282"/>
<comment type="function">
    <text evidence="13">Member of the two-component regulatory system BvgS/BvgA. Phosphorylates BvgA via a four-step phosphorelay in response to environmental signals.</text>
</comment>